<dbReference type="Gramene" id="MELO3C033927.2.1">
    <property type="protein sequence ID" value="MELO3C033927.2.1"/>
    <property type="gene ID" value="MELO3C033927.2"/>
</dbReference>
<organism evidence="1">
    <name type="scientific">Cucumis melo</name>
    <name type="common">Muskmelon</name>
    <dbReference type="NCBI Taxonomy" id="3656"/>
    <lineage>
        <taxon>Eukaryota</taxon>
        <taxon>Viridiplantae</taxon>
        <taxon>Streptophyta</taxon>
        <taxon>Embryophyta</taxon>
        <taxon>Tracheophyta</taxon>
        <taxon>Spermatophyta</taxon>
        <taxon>Magnoliopsida</taxon>
        <taxon>eudicotyledons</taxon>
        <taxon>Gunneridae</taxon>
        <taxon>Pentapetalae</taxon>
        <taxon>rosids</taxon>
        <taxon>fabids</taxon>
        <taxon>Cucurbitales</taxon>
        <taxon>Cucurbitaceae</taxon>
        <taxon>Benincaseae</taxon>
        <taxon>Cucumis</taxon>
    </lineage>
</organism>
<proteinExistence type="predicted"/>
<sequence length="65" mass="7388">MVSLLSMAFETIQPMASNGMSHVPRMAQILNSRLFLTPQLHRCGFREPSSPSEINLFSVLFYLFP</sequence>
<protein>
    <submittedName>
        <fullName evidence="1">Uncharacterized protein</fullName>
    </submittedName>
</protein>
<accession>A0A9I9EHJ6</accession>
<dbReference type="EnsemblPlants" id="MELO3C033927.2.1">
    <property type="protein sequence ID" value="MELO3C033927.2.1"/>
    <property type="gene ID" value="MELO3C033927.2"/>
</dbReference>
<name>A0A9I9EHJ6_CUCME</name>
<reference evidence="1" key="1">
    <citation type="submission" date="2023-03" db="UniProtKB">
        <authorList>
            <consortium name="EnsemblPlants"/>
        </authorList>
    </citation>
    <scope>IDENTIFICATION</scope>
</reference>
<dbReference type="AlphaFoldDB" id="A0A9I9EHJ6"/>
<evidence type="ECO:0000313" key="1">
    <source>
        <dbReference type="EnsemblPlants" id="MELO3C033927.2.1"/>
    </source>
</evidence>